<accession>A0A1V9GAS5</accession>
<proteinExistence type="predicted"/>
<evidence type="ECO:0000313" key="2">
    <source>
        <dbReference type="Proteomes" id="UP000192276"/>
    </source>
</evidence>
<reference evidence="2" key="1">
    <citation type="submission" date="2016-04" db="EMBL/GenBank/DDBJ databases">
        <authorList>
            <person name="Chen L."/>
            <person name="Zhuang W."/>
            <person name="Wang G."/>
        </authorList>
    </citation>
    <scope>NUCLEOTIDE SEQUENCE [LARGE SCALE GENOMIC DNA]</scope>
    <source>
        <strain evidence="2">208</strain>
    </source>
</reference>
<sequence length="135" mass="16269">MIFYRLENSTLEEELRVSLQQVIDQQELTHKQKSTCREFDPYLNELEFIEYFFQLEHEKNSEQMELVEAKSILADFGQRVSVIRALTVRWYLYGHKINHIIAPVPGNVDVFLQHLSFKNNFYCYRPFNDTTRHYS</sequence>
<keyword evidence="2" id="KW-1185">Reference proteome</keyword>
<dbReference type="EMBL" id="LWBP01000015">
    <property type="protein sequence ID" value="OQP67667.1"/>
    <property type="molecule type" value="Genomic_DNA"/>
</dbReference>
<organism evidence="1 2">
    <name type="scientific">Niastella populi</name>
    <dbReference type="NCBI Taxonomy" id="550983"/>
    <lineage>
        <taxon>Bacteria</taxon>
        <taxon>Pseudomonadati</taxon>
        <taxon>Bacteroidota</taxon>
        <taxon>Chitinophagia</taxon>
        <taxon>Chitinophagales</taxon>
        <taxon>Chitinophagaceae</taxon>
        <taxon>Niastella</taxon>
    </lineage>
</organism>
<dbReference type="Proteomes" id="UP000192276">
    <property type="component" value="Unassembled WGS sequence"/>
</dbReference>
<evidence type="ECO:0000313" key="1">
    <source>
        <dbReference type="EMBL" id="OQP67667.1"/>
    </source>
</evidence>
<comment type="caution">
    <text evidence="1">The sequence shown here is derived from an EMBL/GenBank/DDBJ whole genome shotgun (WGS) entry which is preliminary data.</text>
</comment>
<name>A0A1V9GAS5_9BACT</name>
<protein>
    <submittedName>
        <fullName evidence="1">Uncharacterized protein</fullName>
    </submittedName>
</protein>
<dbReference type="AlphaFoldDB" id="A0A1V9GAS5"/>
<dbReference type="STRING" id="550983.A4R26_32940"/>
<gene>
    <name evidence="1" type="ORF">A4R26_32940</name>
</gene>